<comment type="caution">
    <text evidence="2">The sequence shown here is derived from an EMBL/GenBank/DDBJ whole genome shotgun (WGS) entry which is preliminary data.</text>
</comment>
<sequence length="293" mass="32565">MGKIIVLLGLALMACGVLGEPAIVVKFGRGPAIGTSYYFTMPLTLSSAIDDYGWIEYESPVSVLPNIRLYCAPEGVWVCIFYEDNGLPAGLQIAAEKSKFNGKVLDWDIQGYTSWSVEVQGVVREYWTTQQYYMSKELLELSCEDRLAAYDTTDLLQGALWVSGFNRELREIPKTGKGMLADGFYLHNCIPGMGYHYYYNMTEELVCGSDTLVPWAPMTRDDKVIGVVLNMIGKIKLDAGEKNYYEDPTVAAIRSIVSTGPQCLYDAATTPGLTTMHVFYVTKPNLITCPKKV</sequence>
<protein>
    <submittedName>
        <fullName evidence="2">Uncharacterized protein</fullName>
    </submittedName>
</protein>
<reference evidence="2" key="2">
    <citation type="submission" date="2020-12" db="EMBL/GenBank/DDBJ databases">
        <authorList>
            <person name="Kanost M."/>
        </authorList>
    </citation>
    <scope>NUCLEOTIDE SEQUENCE</scope>
</reference>
<keyword evidence="1" id="KW-0732">Signal</keyword>
<organism evidence="2 3">
    <name type="scientific">Manduca sexta</name>
    <name type="common">Tobacco hawkmoth</name>
    <name type="synonym">Tobacco hornworm</name>
    <dbReference type="NCBI Taxonomy" id="7130"/>
    <lineage>
        <taxon>Eukaryota</taxon>
        <taxon>Metazoa</taxon>
        <taxon>Ecdysozoa</taxon>
        <taxon>Arthropoda</taxon>
        <taxon>Hexapoda</taxon>
        <taxon>Insecta</taxon>
        <taxon>Pterygota</taxon>
        <taxon>Neoptera</taxon>
        <taxon>Endopterygota</taxon>
        <taxon>Lepidoptera</taxon>
        <taxon>Glossata</taxon>
        <taxon>Ditrysia</taxon>
        <taxon>Bombycoidea</taxon>
        <taxon>Sphingidae</taxon>
        <taxon>Sphinginae</taxon>
        <taxon>Sphingini</taxon>
        <taxon>Manduca</taxon>
    </lineage>
</organism>
<gene>
    <name evidence="2" type="ORF">O3G_MSEX014237</name>
</gene>
<proteinExistence type="predicted"/>
<dbReference type="EMBL" id="JH669082">
    <property type="protein sequence ID" value="KAG6464040.1"/>
    <property type="molecule type" value="Genomic_DNA"/>
</dbReference>
<name>A0A921ZTA2_MANSE</name>
<keyword evidence="3" id="KW-1185">Reference proteome</keyword>
<feature type="chain" id="PRO_5037916931" evidence="1">
    <location>
        <begin position="20"/>
        <end position="293"/>
    </location>
</feature>
<evidence type="ECO:0000256" key="1">
    <source>
        <dbReference type="SAM" id="SignalP"/>
    </source>
</evidence>
<evidence type="ECO:0000313" key="2">
    <source>
        <dbReference type="EMBL" id="KAG6464040.1"/>
    </source>
</evidence>
<evidence type="ECO:0000313" key="3">
    <source>
        <dbReference type="Proteomes" id="UP000791440"/>
    </source>
</evidence>
<accession>A0A921ZTA2</accession>
<dbReference type="Proteomes" id="UP000791440">
    <property type="component" value="Unassembled WGS sequence"/>
</dbReference>
<feature type="signal peptide" evidence="1">
    <location>
        <begin position="1"/>
        <end position="19"/>
    </location>
</feature>
<dbReference type="PROSITE" id="PS51257">
    <property type="entry name" value="PROKAR_LIPOPROTEIN"/>
    <property type="match status" value="1"/>
</dbReference>
<reference evidence="2" key="1">
    <citation type="journal article" date="2016" name="Insect Biochem. Mol. Biol.">
        <title>Multifaceted biological insights from a draft genome sequence of the tobacco hornworm moth, Manduca sexta.</title>
        <authorList>
            <person name="Kanost M.R."/>
            <person name="Arrese E.L."/>
            <person name="Cao X."/>
            <person name="Chen Y.R."/>
            <person name="Chellapilla S."/>
            <person name="Goldsmith M.R."/>
            <person name="Grosse-Wilde E."/>
            <person name="Heckel D.G."/>
            <person name="Herndon N."/>
            <person name="Jiang H."/>
            <person name="Papanicolaou A."/>
            <person name="Qu J."/>
            <person name="Soulages J.L."/>
            <person name="Vogel H."/>
            <person name="Walters J."/>
            <person name="Waterhouse R.M."/>
            <person name="Ahn S.J."/>
            <person name="Almeida F.C."/>
            <person name="An C."/>
            <person name="Aqrawi P."/>
            <person name="Bretschneider A."/>
            <person name="Bryant W.B."/>
            <person name="Bucks S."/>
            <person name="Chao H."/>
            <person name="Chevignon G."/>
            <person name="Christen J.M."/>
            <person name="Clarke D.F."/>
            <person name="Dittmer N.T."/>
            <person name="Ferguson L.C.F."/>
            <person name="Garavelou S."/>
            <person name="Gordon K.H.J."/>
            <person name="Gunaratna R.T."/>
            <person name="Han Y."/>
            <person name="Hauser F."/>
            <person name="He Y."/>
            <person name="Heidel-Fischer H."/>
            <person name="Hirsh A."/>
            <person name="Hu Y."/>
            <person name="Jiang H."/>
            <person name="Kalra D."/>
            <person name="Klinner C."/>
            <person name="Konig C."/>
            <person name="Kovar C."/>
            <person name="Kroll A.R."/>
            <person name="Kuwar S.S."/>
            <person name="Lee S.L."/>
            <person name="Lehman R."/>
            <person name="Li K."/>
            <person name="Li Z."/>
            <person name="Liang H."/>
            <person name="Lovelace S."/>
            <person name="Lu Z."/>
            <person name="Mansfield J.H."/>
            <person name="McCulloch K.J."/>
            <person name="Mathew T."/>
            <person name="Morton B."/>
            <person name="Muzny D.M."/>
            <person name="Neunemann D."/>
            <person name="Ongeri F."/>
            <person name="Pauchet Y."/>
            <person name="Pu L.L."/>
            <person name="Pyrousis I."/>
            <person name="Rao X.J."/>
            <person name="Redding A."/>
            <person name="Roesel C."/>
            <person name="Sanchez-Gracia A."/>
            <person name="Schaack S."/>
            <person name="Shukla A."/>
            <person name="Tetreau G."/>
            <person name="Wang Y."/>
            <person name="Xiong G.H."/>
            <person name="Traut W."/>
            <person name="Walsh T.K."/>
            <person name="Worley K.C."/>
            <person name="Wu D."/>
            <person name="Wu W."/>
            <person name="Wu Y.Q."/>
            <person name="Zhang X."/>
            <person name="Zou Z."/>
            <person name="Zucker H."/>
            <person name="Briscoe A.D."/>
            <person name="Burmester T."/>
            <person name="Clem R.J."/>
            <person name="Feyereisen R."/>
            <person name="Grimmelikhuijzen C.J.P."/>
            <person name="Hamodrakas S.J."/>
            <person name="Hansson B.S."/>
            <person name="Huguet E."/>
            <person name="Jermiin L.S."/>
            <person name="Lan Q."/>
            <person name="Lehman H.K."/>
            <person name="Lorenzen M."/>
            <person name="Merzendorfer H."/>
            <person name="Michalopoulos I."/>
            <person name="Morton D.B."/>
            <person name="Muthukrishnan S."/>
            <person name="Oakeshott J.G."/>
            <person name="Palmer W."/>
            <person name="Park Y."/>
            <person name="Passarelli A.L."/>
            <person name="Rozas J."/>
            <person name="Schwartz L.M."/>
            <person name="Smith W."/>
            <person name="Southgate A."/>
            <person name="Vilcinskas A."/>
            <person name="Vogt R."/>
            <person name="Wang P."/>
            <person name="Werren J."/>
            <person name="Yu X.Q."/>
            <person name="Zhou J.J."/>
            <person name="Brown S.J."/>
            <person name="Scherer S.E."/>
            <person name="Richards S."/>
            <person name="Blissard G.W."/>
        </authorList>
    </citation>
    <scope>NUCLEOTIDE SEQUENCE</scope>
</reference>
<dbReference type="AlphaFoldDB" id="A0A921ZTA2"/>